<evidence type="ECO:0000313" key="3">
    <source>
        <dbReference type="Proteomes" id="UP001177670"/>
    </source>
</evidence>
<evidence type="ECO:0000256" key="1">
    <source>
        <dbReference type="SAM" id="MobiDB-lite"/>
    </source>
</evidence>
<dbReference type="EMBL" id="JAHYIQ010000008">
    <property type="protein sequence ID" value="KAK1129494.1"/>
    <property type="molecule type" value="Genomic_DNA"/>
</dbReference>
<gene>
    <name evidence="2" type="ORF">K0M31_019218</name>
</gene>
<organism evidence="2 3">
    <name type="scientific">Melipona bicolor</name>
    <dbReference type="NCBI Taxonomy" id="60889"/>
    <lineage>
        <taxon>Eukaryota</taxon>
        <taxon>Metazoa</taxon>
        <taxon>Ecdysozoa</taxon>
        <taxon>Arthropoda</taxon>
        <taxon>Hexapoda</taxon>
        <taxon>Insecta</taxon>
        <taxon>Pterygota</taxon>
        <taxon>Neoptera</taxon>
        <taxon>Endopterygota</taxon>
        <taxon>Hymenoptera</taxon>
        <taxon>Apocrita</taxon>
        <taxon>Aculeata</taxon>
        <taxon>Apoidea</taxon>
        <taxon>Anthophila</taxon>
        <taxon>Apidae</taxon>
        <taxon>Melipona</taxon>
    </lineage>
</organism>
<accession>A0AA40KQX2</accession>
<comment type="caution">
    <text evidence="2">The sequence shown here is derived from an EMBL/GenBank/DDBJ whole genome shotgun (WGS) entry which is preliminary data.</text>
</comment>
<dbReference type="AlphaFoldDB" id="A0AA40KQX2"/>
<evidence type="ECO:0000313" key="2">
    <source>
        <dbReference type="EMBL" id="KAK1129494.1"/>
    </source>
</evidence>
<keyword evidence="3" id="KW-1185">Reference proteome</keyword>
<sequence length="164" mass="18025">MLGAKIAQVRNNIQTIDVRRTYACPKRRKIAFKHFTIAFGHLCLNATAKIPHEISRGHNKSSKLKETKMKIVVIGGVNTLCQTEEGGGEASACHCKPVNGVQLRIRGNERVSKRKETEPAKESSGSDISVSRSGWLAARFWTCRDAGSTKTGTTAADMTARDRR</sequence>
<reference evidence="2" key="1">
    <citation type="submission" date="2021-10" db="EMBL/GenBank/DDBJ databases">
        <title>Melipona bicolor Genome sequencing and assembly.</title>
        <authorList>
            <person name="Araujo N.S."/>
            <person name="Arias M.C."/>
        </authorList>
    </citation>
    <scope>NUCLEOTIDE SEQUENCE</scope>
    <source>
        <strain evidence="2">USP_2M_L1-L4_2017</strain>
        <tissue evidence="2">Whole body</tissue>
    </source>
</reference>
<feature type="compositionally biased region" description="Basic and acidic residues" evidence="1">
    <location>
        <begin position="108"/>
        <end position="121"/>
    </location>
</feature>
<proteinExistence type="predicted"/>
<protein>
    <submittedName>
        <fullName evidence="2">Uncharacterized protein</fullName>
    </submittedName>
</protein>
<name>A0AA40KQX2_9HYME</name>
<dbReference type="Proteomes" id="UP001177670">
    <property type="component" value="Unassembled WGS sequence"/>
</dbReference>
<feature type="region of interest" description="Disordered" evidence="1">
    <location>
        <begin position="108"/>
        <end position="130"/>
    </location>
</feature>